<dbReference type="SUPFAM" id="SSF53756">
    <property type="entry name" value="UDP-Glycosyltransferase/glycogen phosphorylase"/>
    <property type="match status" value="1"/>
</dbReference>
<accession>A0ABZ2MWE0</accession>
<dbReference type="Gene3D" id="3.40.50.2000">
    <property type="entry name" value="Glycogen Phosphorylase B"/>
    <property type="match status" value="2"/>
</dbReference>
<feature type="domain" description="Glycosyltransferase subfamily 4-like N-terminal" evidence="2">
    <location>
        <begin position="15"/>
        <end position="148"/>
    </location>
</feature>
<evidence type="ECO:0000259" key="1">
    <source>
        <dbReference type="Pfam" id="PF00534"/>
    </source>
</evidence>
<evidence type="ECO:0000313" key="3">
    <source>
        <dbReference type="EMBL" id="WXB89635.1"/>
    </source>
</evidence>
<gene>
    <name evidence="3" type="ORF">WCV66_05195</name>
</gene>
<dbReference type="EMBL" id="CP147403">
    <property type="protein sequence ID" value="WXB89635.1"/>
    <property type="molecule type" value="Genomic_DNA"/>
</dbReference>
<dbReference type="Pfam" id="PF13439">
    <property type="entry name" value="Glyco_transf_4"/>
    <property type="match status" value="1"/>
</dbReference>
<proteinExistence type="predicted"/>
<keyword evidence="4" id="KW-1185">Reference proteome</keyword>
<dbReference type="InterPro" id="IPR028098">
    <property type="entry name" value="Glyco_trans_4-like_N"/>
</dbReference>
<dbReference type="Pfam" id="PF00534">
    <property type="entry name" value="Glycos_transf_1"/>
    <property type="match status" value="1"/>
</dbReference>
<organism evidence="3 4">
    <name type="scientific">Metabacillus rhizosphaerae</name>
    <dbReference type="NCBI Taxonomy" id="3117747"/>
    <lineage>
        <taxon>Bacteria</taxon>
        <taxon>Bacillati</taxon>
        <taxon>Bacillota</taxon>
        <taxon>Bacilli</taxon>
        <taxon>Bacillales</taxon>
        <taxon>Bacillaceae</taxon>
        <taxon>Metabacillus</taxon>
    </lineage>
</organism>
<sequence length="401" mass="46392">MKVLIFNTLYYPNSIGGAEKSVQLLAESLKEKGINPVIVCTDKVEREDYVNGVKVYYIKNKNLYWFDQEQKNNIQKSLWHALDNYNYFIKKKITWIINQEKPQIIHTNNITGFSMMPWILAKENKLPLIHTLRDYSLMCSKTTMFKNGENCDFPCKECKLFNFYKQKLSNENHVDHLVGISQFIINKFKDNDYFQGVPSTRIFNGMELSNRSKINPEFNSFDRKIKFLYMGRIEKAKGINKILEEISEIKDVELYIAGKVKDDEIKRNIQEGKYPTNIKFLGFINPKEIIPKIDVMLVPSLWHEPFGRVIIEAYSYGKTVIGTNLGGIPELIVQGQTGFIYNPKESDSLKNIIKGIISNPDLLKSISNNLNGFITKFDSELIASKYIEVYKGVIDKKAIKN</sequence>
<dbReference type="Proteomes" id="UP001368328">
    <property type="component" value="Chromosome"/>
</dbReference>
<dbReference type="InterPro" id="IPR001296">
    <property type="entry name" value="Glyco_trans_1"/>
</dbReference>
<name>A0ABZ2MWE0_9BACI</name>
<reference evidence="3 4" key="1">
    <citation type="submission" date="2024-02" db="EMBL/GenBank/DDBJ databases">
        <title>Seven novel Bacillus-like species.</title>
        <authorList>
            <person name="Liu G."/>
        </authorList>
    </citation>
    <scope>NUCLEOTIDE SEQUENCE [LARGE SCALE GENOMIC DNA]</scope>
    <source>
        <strain evidence="3 4">FJAT-53654</strain>
    </source>
</reference>
<dbReference type="RefSeq" id="WP_338788137.1">
    <property type="nucleotide sequence ID" value="NZ_CP147403.1"/>
</dbReference>
<evidence type="ECO:0000259" key="2">
    <source>
        <dbReference type="Pfam" id="PF13439"/>
    </source>
</evidence>
<evidence type="ECO:0000313" key="4">
    <source>
        <dbReference type="Proteomes" id="UP001368328"/>
    </source>
</evidence>
<dbReference type="CDD" id="cd03823">
    <property type="entry name" value="GT4_ExpE7-like"/>
    <property type="match status" value="1"/>
</dbReference>
<dbReference type="PANTHER" id="PTHR12526:SF630">
    <property type="entry name" value="GLYCOSYLTRANSFERASE"/>
    <property type="match status" value="1"/>
</dbReference>
<feature type="domain" description="Glycosyl transferase family 1" evidence="1">
    <location>
        <begin position="212"/>
        <end position="369"/>
    </location>
</feature>
<dbReference type="PANTHER" id="PTHR12526">
    <property type="entry name" value="GLYCOSYLTRANSFERASE"/>
    <property type="match status" value="1"/>
</dbReference>
<protein>
    <submittedName>
        <fullName evidence="3">Glycosyltransferase family 4 protein</fullName>
    </submittedName>
</protein>